<dbReference type="Pfam" id="PF07980">
    <property type="entry name" value="SusD_RagB"/>
    <property type="match status" value="1"/>
</dbReference>
<dbReference type="InterPro" id="IPR011990">
    <property type="entry name" value="TPR-like_helical_dom_sf"/>
</dbReference>
<proteinExistence type="inferred from homology"/>
<gene>
    <name evidence="8" type="ORF">DC20_01230</name>
</gene>
<evidence type="ECO:0008006" key="10">
    <source>
        <dbReference type="Google" id="ProtNLM"/>
    </source>
</evidence>
<sequence length="500" mass="56032">MKKISLYISFMLVAGLLSCEDKLEQAPLSDASSANFYRNAADFQQAVNGIYAQLRRYPDRTFDLSETRSDNVYGSSSTGVREWDPVNDFATTLENNTLVAEAWNNNFNGIMRANTVLDRINAAAVPEEPLRNRLEGEARFLRAFYYFDLVRWFGGVPLYQTVVSPAEALNIPRSSVEEVYALIMADLNKAITLLPGTYSAADRGRATNWAAKALMARVHLTRSGPTYGIKGPGLNVNEYSQALTLLNDIINNGPFSWVSNYASIFSYTNENNPDIVFDIQFRKGGLGLGTTLPGYMGPPAYFNAIPGIPSGQSGVEMREISTDLLTAYKPGDVRKAFTIQSGFRDVNGNIETRSFYRKFLDERDPGLDRTDWPINFPVIRYTDVLLMKAEAILKSGSGGSQQDVDVIVNRVRARAGLQPITGVTLNMLLEERRLEFAGEGHRWHDLVRFGRVIEVMNTWLPKEDELNRMAESINPNFVIYPIPFTQLTVREGLYEQNPGY</sequence>
<reference evidence="8 9" key="1">
    <citation type="submission" date="2015-08" db="EMBL/GenBank/DDBJ databases">
        <title>Complete genome sequence of Rufibacter tibetensis strain 1351t, a radiation-resistant bacterium from tibet plateau.</title>
        <authorList>
            <person name="Dai J."/>
        </authorList>
    </citation>
    <scope>NUCLEOTIDE SEQUENCE [LARGE SCALE GENOMIC DNA]</scope>
    <source>
        <strain evidence="8 9">1351</strain>
    </source>
</reference>
<dbReference type="Pfam" id="PF14322">
    <property type="entry name" value="SusD-like_3"/>
    <property type="match status" value="1"/>
</dbReference>
<keyword evidence="4" id="KW-0472">Membrane</keyword>
<evidence type="ECO:0000256" key="3">
    <source>
        <dbReference type="ARBA" id="ARBA00022729"/>
    </source>
</evidence>
<organism evidence="8 9">
    <name type="scientific">Rufibacter tibetensis</name>
    <dbReference type="NCBI Taxonomy" id="512763"/>
    <lineage>
        <taxon>Bacteria</taxon>
        <taxon>Pseudomonadati</taxon>
        <taxon>Bacteroidota</taxon>
        <taxon>Cytophagia</taxon>
        <taxon>Cytophagales</taxon>
        <taxon>Hymenobacteraceae</taxon>
        <taxon>Rufibacter</taxon>
    </lineage>
</organism>
<evidence type="ECO:0000259" key="7">
    <source>
        <dbReference type="Pfam" id="PF14322"/>
    </source>
</evidence>
<evidence type="ECO:0000313" key="9">
    <source>
        <dbReference type="Proteomes" id="UP000061382"/>
    </source>
</evidence>
<dbReference type="STRING" id="512763.DC20_01230"/>
<dbReference type="SUPFAM" id="SSF48452">
    <property type="entry name" value="TPR-like"/>
    <property type="match status" value="1"/>
</dbReference>
<comment type="subcellular location">
    <subcellularLocation>
        <location evidence="1">Cell outer membrane</location>
    </subcellularLocation>
</comment>
<dbReference type="PROSITE" id="PS51257">
    <property type="entry name" value="PROKAR_LIPOPROTEIN"/>
    <property type="match status" value="1"/>
</dbReference>
<evidence type="ECO:0000259" key="6">
    <source>
        <dbReference type="Pfam" id="PF07980"/>
    </source>
</evidence>
<dbReference type="InterPro" id="IPR033985">
    <property type="entry name" value="SusD-like_N"/>
</dbReference>
<evidence type="ECO:0000256" key="1">
    <source>
        <dbReference type="ARBA" id="ARBA00004442"/>
    </source>
</evidence>
<dbReference type="Proteomes" id="UP000061382">
    <property type="component" value="Chromosome"/>
</dbReference>
<dbReference type="EMBL" id="CP012643">
    <property type="protein sequence ID" value="ALI97846.1"/>
    <property type="molecule type" value="Genomic_DNA"/>
</dbReference>
<dbReference type="PATRIC" id="fig|512763.3.peg.271"/>
<evidence type="ECO:0000313" key="8">
    <source>
        <dbReference type="EMBL" id="ALI97846.1"/>
    </source>
</evidence>
<evidence type="ECO:0000256" key="5">
    <source>
        <dbReference type="ARBA" id="ARBA00023237"/>
    </source>
</evidence>
<dbReference type="CDD" id="cd08977">
    <property type="entry name" value="SusD"/>
    <property type="match status" value="1"/>
</dbReference>
<keyword evidence="5" id="KW-0998">Cell outer membrane</keyword>
<feature type="domain" description="SusD-like N-terminal" evidence="7">
    <location>
        <begin position="37"/>
        <end position="220"/>
    </location>
</feature>
<keyword evidence="9" id="KW-1185">Reference proteome</keyword>
<dbReference type="RefSeq" id="WP_062542160.1">
    <property type="nucleotide sequence ID" value="NZ_CP012643.1"/>
</dbReference>
<dbReference type="KEGG" id="rti:DC20_01230"/>
<dbReference type="InterPro" id="IPR012944">
    <property type="entry name" value="SusD_RagB_dom"/>
</dbReference>
<keyword evidence="3" id="KW-0732">Signal</keyword>
<evidence type="ECO:0000256" key="2">
    <source>
        <dbReference type="ARBA" id="ARBA00006275"/>
    </source>
</evidence>
<dbReference type="GO" id="GO:0009279">
    <property type="term" value="C:cell outer membrane"/>
    <property type="evidence" value="ECO:0007669"/>
    <property type="project" value="UniProtKB-SubCell"/>
</dbReference>
<accession>A0A0P0CRS7</accession>
<dbReference type="Gene3D" id="1.25.40.390">
    <property type="match status" value="1"/>
</dbReference>
<protein>
    <recommendedName>
        <fullName evidence="10">Carbohydrate-binding protein SusD</fullName>
    </recommendedName>
</protein>
<evidence type="ECO:0000256" key="4">
    <source>
        <dbReference type="ARBA" id="ARBA00023136"/>
    </source>
</evidence>
<comment type="similarity">
    <text evidence="2">Belongs to the SusD family.</text>
</comment>
<name>A0A0P0CRS7_9BACT</name>
<feature type="domain" description="RagB/SusD" evidence="6">
    <location>
        <begin position="352"/>
        <end position="500"/>
    </location>
</feature>
<dbReference type="OrthoDB" id="9792139at2"/>
<dbReference type="AlphaFoldDB" id="A0A0P0CRS7"/>